<evidence type="ECO:0000313" key="4">
    <source>
        <dbReference type="Proteomes" id="UP000580856"/>
    </source>
</evidence>
<evidence type="ECO:0000313" key="3">
    <source>
        <dbReference type="EMBL" id="NJB68454.1"/>
    </source>
</evidence>
<accession>A0A846QTE9</accession>
<dbReference type="RefSeq" id="WP_167941520.1">
    <property type="nucleotide sequence ID" value="NZ_JAATJA010000002.1"/>
</dbReference>
<dbReference type="GO" id="GO:0005829">
    <property type="term" value="C:cytosol"/>
    <property type="evidence" value="ECO:0007669"/>
    <property type="project" value="TreeGrafter"/>
</dbReference>
<dbReference type="PANTHER" id="PTHR30160">
    <property type="entry name" value="TETRAACYLDISACCHARIDE 4'-KINASE-RELATED"/>
    <property type="match status" value="1"/>
</dbReference>
<dbReference type="EMBL" id="JAATJA010000002">
    <property type="protein sequence ID" value="NJB68454.1"/>
    <property type="molecule type" value="Genomic_DNA"/>
</dbReference>
<dbReference type="SUPFAM" id="SSF53756">
    <property type="entry name" value="UDP-Glycosyltransferase/glycogen phosphorylase"/>
    <property type="match status" value="1"/>
</dbReference>
<comment type="caution">
    <text evidence="3">The sequence shown here is derived from an EMBL/GenBank/DDBJ whole genome shotgun (WGS) entry which is preliminary data.</text>
</comment>
<reference evidence="3 4" key="1">
    <citation type="submission" date="2020-03" db="EMBL/GenBank/DDBJ databases">
        <title>Genomic Encyclopedia of Type Strains, Phase IV (KMG-IV): sequencing the most valuable type-strain genomes for metagenomic binning, comparative biology and taxonomic classification.</title>
        <authorList>
            <person name="Goeker M."/>
        </authorList>
    </citation>
    <scope>NUCLEOTIDE SEQUENCE [LARGE SCALE GENOMIC DNA]</scope>
    <source>
        <strain evidence="3 4">DSM 24233</strain>
    </source>
</reference>
<name>A0A846QTE9_9BACT</name>
<organism evidence="3 4">
    <name type="scientific">Desulfobaculum xiamenense</name>
    <dbReference type="NCBI Taxonomy" id="995050"/>
    <lineage>
        <taxon>Bacteria</taxon>
        <taxon>Pseudomonadati</taxon>
        <taxon>Thermodesulfobacteriota</taxon>
        <taxon>Desulfovibrionia</taxon>
        <taxon>Desulfovibrionales</taxon>
        <taxon>Desulfovibrionaceae</taxon>
        <taxon>Desulfobaculum</taxon>
    </lineage>
</organism>
<dbReference type="GO" id="GO:0009244">
    <property type="term" value="P:lipopolysaccharide core region biosynthetic process"/>
    <property type="evidence" value="ECO:0007669"/>
    <property type="project" value="TreeGrafter"/>
</dbReference>
<dbReference type="PANTHER" id="PTHR30160:SF7">
    <property type="entry name" value="ADP-HEPTOSE--LPS HEPTOSYLTRANSFERASE 2"/>
    <property type="match status" value="1"/>
</dbReference>
<sequence length="476" mass="52499">MTDARPILVLQTLRMGDLILSFPLCLWLMRAYPGHPVWVAAEEMFFRDLMPIGPQVVYFSWNEASFARLRQERFHLVVNLSHDDRAAKLAGELRSDETIGPVRMPDGTRYIRGAWQLYRASLVGGNRHNLFHWADLNALDVVPPSLMAATGWPQPRILSGAARRNVGLFLGASDEAKRPDATFWAELGRQLLRRGLRPMLFGGPKEVELAREVAAGLPGDILNLAGRLNLAEFAATGQAVELLVTPDTGPMHLAAWTGLHTLNLSMGNVNCRETGPYQPGHHVLRARLSCSGCWSCSRGGAQCRANVRPAAVSYVVSRLVSEGAGRLARAGVPGLALEETGRDAHGLYDSTPLEPPREATARELLDRFWQAFWAARFGLWDRRPAESAYAALAESHPRLRERMAAAVAEFGRDLKPALRKGAQAFDPGFWKSSVPAIQPLRSWCQMHLSNSDWSAPALRDCLAAAEELVALDEALR</sequence>
<keyword evidence="2 3" id="KW-0808">Transferase</keyword>
<dbReference type="Pfam" id="PF01075">
    <property type="entry name" value="Glyco_transf_9"/>
    <property type="match status" value="1"/>
</dbReference>
<evidence type="ECO:0000256" key="2">
    <source>
        <dbReference type="ARBA" id="ARBA00022679"/>
    </source>
</evidence>
<dbReference type="GO" id="GO:0008713">
    <property type="term" value="F:ADP-heptose-lipopolysaccharide heptosyltransferase activity"/>
    <property type="evidence" value="ECO:0007669"/>
    <property type="project" value="TreeGrafter"/>
</dbReference>
<dbReference type="Gene3D" id="3.40.50.2000">
    <property type="entry name" value="Glycogen Phosphorylase B"/>
    <property type="match status" value="2"/>
</dbReference>
<keyword evidence="4" id="KW-1185">Reference proteome</keyword>
<proteinExistence type="predicted"/>
<dbReference type="InterPro" id="IPR051199">
    <property type="entry name" value="LPS_LOS_Heptosyltrfase"/>
</dbReference>
<dbReference type="Proteomes" id="UP000580856">
    <property type="component" value="Unassembled WGS sequence"/>
</dbReference>
<evidence type="ECO:0000256" key="1">
    <source>
        <dbReference type="ARBA" id="ARBA00022676"/>
    </source>
</evidence>
<gene>
    <name evidence="3" type="ORF">GGQ74_002127</name>
</gene>
<protein>
    <submittedName>
        <fullName evidence="3">ADP-heptose:LPS heptosyltransferase</fullName>
    </submittedName>
</protein>
<dbReference type="CDD" id="cd03789">
    <property type="entry name" value="GT9_LPS_heptosyltransferase"/>
    <property type="match status" value="1"/>
</dbReference>
<dbReference type="AlphaFoldDB" id="A0A846QTE9"/>
<dbReference type="InterPro" id="IPR002201">
    <property type="entry name" value="Glyco_trans_9"/>
</dbReference>
<keyword evidence="1" id="KW-0328">Glycosyltransferase</keyword>